<reference evidence="4" key="2">
    <citation type="submission" date="2013-07" db="EMBL/GenBank/DDBJ databases">
        <authorList>
            <consortium name="The Broad Institute Genome Sequencing Platform"/>
            <person name="Cuomo C."/>
            <person name="Litvintseva A."/>
            <person name="Chen Y."/>
            <person name="Heitman J."/>
            <person name="Sun S."/>
            <person name="Springer D."/>
            <person name="Dromer F."/>
            <person name="Young S.K."/>
            <person name="Zeng Q."/>
            <person name="Gargeya S."/>
            <person name="Fitzgerald M."/>
            <person name="Abouelleil A."/>
            <person name="Alvarado L."/>
            <person name="Berlin A.M."/>
            <person name="Chapman S.B."/>
            <person name="Dewar J."/>
            <person name="Goldberg J."/>
            <person name="Griggs A."/>
            <person name="Gujja S."/>
            <person name="Hansen M."/>
            <person name="Howarth C."/>
            <person name="Imamovic A."/>
            <person name="Larimer J."/>
            <person name="McCowan C."/>
            <person name="Murphy C."/>
            <person name="Pearson M."/>
            <person name="Priest M."/>
            <person name="Roberts A."/>
            <person name="Saif S."/>
            <person name="Shea T."/>
            <person name="Sykes S."/>
            <person name="Wortman J."/>
            <person name="Nusbaum C."/>
            <person name="Birren B."/>
        </authorList>
    </citation>
    <scope>NUCLEOTIDE SEQUENCE</scope>
    <source>
        <strain evidence="4">CBS 10118</strain>
    </source>
</reference>
<reference evidence="3" key="3">
    <citation type="submission" date="2014-01" db="EMBL/GenBank/DDBJ databases">
        <title>Evolution of pathogenesis and genome organization in the Tremellales.</title>
        <authorList>
            <person name="Cuomo C."/>
            <person name="Litvintseva A."/>
            <person name="Heitman J."/>
            <person name="Chen Y."/>
            <person name="Sun S."/>
            <person name="Springer D."/>
            <person name="Dromer F."/>
            <person name="Young S."/>
            <person name="Zeng Q."/>
            <person name="Chapman S."/>
            <person name="Gujja S."/>
            <person name="Saif S."/>
            <person name="Birren B."/>
        </authorList>
    </citation>
    <scope>NUCLEOTIDE SEQUENCE</scope>
    <source>
        <strain evidence="3">CBS 10118</strain>
    </source>
</reference>
<accession>A0A1B9FZQ2</accession>
<feature type="compositionally biased region" description="Low complexity" evidence="1">
    <location>
        <begin position="30"/>
        <end position="65"/>
    </location>
</feature>
<feature type="compositionally biased region" description="Basic and acidic residues" evidence="1">
    <location>
        <begin position="151"/>
        <end position="160"/>
    </location>
</feature>
<dbReference type="GeneID" id="30210099"/>
<dbReference type="Pfam" id="PF20978">
    <property type="entry name" value="Gta3"/>
    <property type="match status" value="1"/>
</dbReference>
<feature type="domain" description="Glutamyl-tRNA amidotransferase complex subunit Gta3" evidence="2">
    <location>
        <begin position="61"/>
        <end position="111"/>
    </location>
</feature>
<dbReference type="EMBL" id="CP144545">
    <property type="protein sequence ID" value="WVW84999.1"/>
    <property type="molecule type" value="Genomic_DNA"/>
</dbReference>
<dbReference type="AlphaFoldDB" id="A0A1B9FZQ2"/>
<reference evidence="3" key="1">
    <citation type="submission" date="2013-07" db="EMBL/GenBank/DDBJ databases">
        <title>The Genome Sequence of Cryptococcus bestiolae CBS10118.</title>
        <authorList>
            <consortium name="The Broad Institute Genome Sequencing Platform"/>
            <person name="Cuomo C."/>
            <person name="Litvintseva A."/>
            <person name="Chen Y."/>
            <person name="Heitman J."/>
            <person name="Sun S."/>
            <person name="Springer D."/>
            <person name="Dromer F."/>
            <person name="Young S.K."/>
            <person name="Zeng Q."/>
            <person name="Gargeya S."/>
            <person name="Fitzgerald M."/>
            <person name="Abouelleil A."/>
            <person name="Alvarado L."/>
            <person name="Berlin A.M."/>
            <person name="Chapman S.B."/>
            <person name="Dewar J."/>
            <person name="Goldberg J."/>
            <person name="Griggs A."/>
            <person name="Gujja S."/>
            <person name="Hansen M."/>
            <person name="Howarth C."/>
            <person name="Imamovic A."/>
            <person name="Larimer J."/>
            <person name="McCowan C."/>
            <person name="Murphy C."/>
            <person name="Pearson M."/>
            <person name="Priest M."/>
            <person name="Roberts A."/>
            <person name="Saif S."/>
            <person name="Shea T."/>
            <person name="Sykes S."/>
            <person name="Wortman J."/>
            <person name="Nusbaum C."/>
            <person name="Birren B."/>
        </authorList>
    </citation>
    <scope>NUCLEOTIDE SEQUENCE [LARGE SCALE GENOMIC DNA]</scope>
    <source>
        <strain evidence="3">CBS 10118</strain>
    </source>
</reference>
<organism evidence="3">
    <name type="scientific">Kwoniella bestiolae CBS 10118</name>
    <dbReference type="NCBI Taxonomy" id="1296100"/>
    <lineage>
        <taxon>Eukaryota</taxon>
        <taxon>Fungi</taxon>
        <taxon>Dikarya</taxon>
        <taxon>Basidiomycota</taxon>
        <taxon>Agaricomycotina</taxon>
        <taxon>Tremellomycetes</taxon>
        <taxon>Tremellales</taxon>
        <taxon>Cryptococcaceae</taxon>
        <taxon>Kwoniella</taxon>
    </lineage>
</organism>
<evidence type="ECO:0000259" key="2">
    <source>
        <dbReference type="Pfam" id="PF20978"/>
    </source>
</evidence>
<proteinExistence type="predicted"/>
<dbReference type="OrthoDB" id="5522061at2759"/>
<feature type="region of interest" description="Disordered" evidence="1">
    <location>
        <begin position="137"/>
        <end position="164"/>
    </location>
</feature>
<evidence type="ECO:0000256" key="1">
    <source>
        <dbReference type="SAM" id="MobiDB-lite"/>
    </source>
</evidence>
<dbReference type="EMBL" id="KI894022">
    <property type="protein sequence ID" value="OCF24241.1"/>
    <property type="molecule type" value="Genomic_DNA"/>
</dbReference>
<keyword evidence="5" id="KW-1185">Reference proteome</keyword>
<feature type="region of interest" description="Disordered" evidence="1">
    <location>
        <begin position="23"/>
        <end position="65"/>
    </location>
</feature>
<evidence type="ECO:0000313" key="5">
    <source>
        <dbReference type="Proteomes" id="UP000092730"/>
    </source>
</evidence>
<dbReference type="VEuPathDB" id="FungiDB:I302_05700"/>
<gene>
    <name evidence="3" type="ORF">I302_05700</name>
    <name evidence="4" type="ORF">I302_107035</name>
</gene>
<dbReference type="InterPro" id="IPR049545">
    <property type="entry name" value="Gta3_dom"/>
</dbReference>
<evidence type="ECO:0000313" key="3">
    <source>
        <dbReference type="EMBL" id="OCF24241.1"/>
    </source>
</evidence>
<evidence type="ECO:0000313" key="4">
    <source>
        <dbReference type="EMBL" id="WVW84999.1"/>
    </source>
</evidence>
<reference evidence="4" key="4">
    <citation type="submission" date="2024-02" db="EMBL/GenBank/DDBJ databases">
        <title>Comparative genomics of Cryptococcus and Kwoniella reveals pathogenesis evolution and contrasting modes of karyotype evolution via chromosome fusion or intercentromeric recombination.</title>
        <authorList>
            <person name="Coelho M.A."/>
            <person name="David-Palma M."/>
            <person name="Shea T."/>
            <person name="Bowers K."/>
            <person name="McGinley-Smith S."/>
            <person name="Mohammad A.W."/>
            <person name="Gnirke A."/>
            <person name="Yurkov A.M."/>
            <person name="Nowrousian M."/>
            <person name="Sun S."/>
            <person name="Cuomo C.A."/>
            <person name="Heitman J."/>
        </authorList>
    </citation>
    <scope>NUCLEOTIDE SEQUENCE</scope>
    <source>
        <strain evidence="4">CBS 10118</strain>
    </source>
</reference>
<dbReference type="Proteomes" id="UP000092730">
    <property type="component" value="Chromosome 5"/>
</dbReference>
<protein>
    <recommendedName>
        <fullName evidence="2">Glutamyl-tRNA amidotransferase complex subunit Gta3 domain-containing protein</fullName>
    </recommendedName>
</protein>
<sequence>MSPLTPQSRLFILRTILQHPSLRPTPRWNTRSLSSTPLPSSGSSSPLTLSEPSSSIPSTSTPRISRSTLHRLHRLSALNPPSSNSTEETQLIEELSDLIALMDEVKGVELPSSVEERAELLNQGVFQEVVVSQDSLDELDRARGQAQAQSEKNEEQEKGGRKLLGWSTNRLGDYYASRIKRKEE</sequence>
<name>A0A1B9FZQ2_9TREE</name>
<dbReference type="RefSeq" id="XP_019045311.1">
    <property type="nucleotide sequence ID" value="XM_019192314.1"/>
</dbReference>
<dbReference type="KEGG" id="kbi:30210099"/>